<dbReference type="AlphaFoldDB" id="A0A2H3BBN4"/>
<keyword evidence="1" id="KW-0472">Membrane</keyword>
<keyword evidence="1" id="KW-1133">Transmembrane helix</keyword>
<keyword evidence="3" id="KW-1185">Reference proteome</keyword>
<evidence type="ECO:0000313" key="2">
    <source>
        <dbReference type="EMBL" id="PBK61997.1"/>
    </source>
</evidence>
<evidence type="ECO:0000256" key="1">
    <source>
        <dbReference type="SAM" id="Phobius"/>
    </source>
</evidence>
<proteinExistence type="predicted"/>
<name>A0A2H3BBN4_9AGAR</name>
<dbReference type="EMBL" id="KZ293470">
    <property type="protein sequence ID" value="PBK61997.1"/>
    <property type="molecule type" value="Genomic_DNA"/>
</dbReference>
<evidence type="ECO:0000313" key="3">
    <source>
        <dbReference type="Proteomes" id="UP000218334"/>
    </source>
</evidence>
<sequence>MHSLGHDTYEIFEDRLHDWGYMKFLDSDALFLSTMTTGYRQLPVLDHELMFYRTVITVIIIYHTLPPYLVLWADIPLLSLSAKAKNRTTVYFVMSLCLDCPKCKLVHPNAPGTGFHRPRITSKKLQNII</sequence>
<reference evidence="3" key="1">
    <citation type="journal article" date="2017" name="Nat. Ecol. Evol.">
        <title>Genome expansion and lineage-specific genetic innovations in the forest pathogenic fungi Armillaria.</title>
        <authorList>
            <person name="Sipos G."/>
            <person name="Prasanna A.N."/>
            <person name="Walter M.C."/>
            <person name="O'Connor E."/>
            <person name="Balint B."/>
            <person name="Krizsan K."/>
            <person name="Kiss B."/>
            <person name="Hess J."/>
            <person name="Varga T."/>
            <person name="Slot J."/>
            <person name="Riley R."/>
            <person name="Boka B."/>
            <person name="Rigling D."/>
            <person name="Barry K."/>
            <person name="Lee J."/>
            <person name="Mihaltcheva S."/>
            <person name="LaButti K."/>
            <person name="Lipzen A."/>
            <person name="Waldron R."/>
            <person name="Moloney N.M."/>
            <person name="Sperisen C."/>
            <person name="Kredics L."/>
            <person name="Vagvoelgyi C."/>
            <person name="Patrignani A."/>
            <person name="Fitzpatrick D."/>
            <person name="Nagy I."/>
            <person name="Doyle S."/>
            <person name="Anderson J.B."/>
            <person name="Grigoriev I.V."/>
            <person name="Gueldener U."/>
            <person name="Muensterkoetter M."/>
            <person name="Nagy L.G."/>
        </authorList>
    </citation>
    <scope>NUCLEOTIDE SEQUENCE [LARGE SCALE GENOMIC DNA]</scope>
    <source>
        <strain evidence="3">28-4</strain>
    </source>
</reference>
<organism evidence="2 3">
    <name type="scientific">Armillaria solidipes</name>
    <dbReference type="NCBI Taxonomy" id="1076256"/>
    <lineage>
        <taxon>Eukaryota</taxon>
        <taxon>Fungi</taxon>
        <taxon>Dikarya</taxon>
        <taxon>Basidiomycota</taxon>
        <taxon>Agaricomycotina</taxon>
        <taxon>Agaricomycetes</taxon>
        <taxon>Agaricomycetidae</taxon>
        <taxon>Agaricales</taxon>
        <taxon>Marasmiineae</taxon>
        <taxon>Physalacriaceae</taxon>
        <taxon>Armillaria</taxon>
    </lineage>
</organism>
<accession>A0A2H3BBN4</accession>
<dbReference type="Proteomes" id="UP000218334">
    <property type="component" value="Unassembled WGS sequence"/>
</dbReference>
<gene>
    <name evidence="2" type="ORF">ARMSODRAFT_980992</name>
</gene>
<feature type="transmembrane region" description="Helical" evidence="1">
    <location>
        <begin position="50"/>
        <end position="73"/>
    </location>
</feature>
<protein>
    <submittedName>
        <fullName evidence="2">Uncharacterized protein</fullName>
    </submittedName>
</protein>
<keyword evidence="1" id="KW-0812">Transmembrane</keyword>